<protein>
    <submittedName>
        <fullName evidence="2">Uncharacterized protein</fullName>
    </submittedName>
</protein>
<gene>
    <name evidence="2" type="ORF">GSTUAT00007972001</name>
</gene>
<proteinExistence type="predicted"/>
<name>A0A292PN92_9PEZI</name>
<feature type="compositionally biased region" description="Basic and acidic residues" evidence="1">
    <location>
        <begin position="16"/>
        <end position="30"/>
    </location>
</feature>
<evidence type="ECO:0000313" key="3">
    <source>
        <dbReference type="Proteomes" id="UP001412239"/>
    </source>
</evidence>
<sequence>MPDLTSSQTKGGGSLAREDSASSKKSKESVFSEGSSLYPPSAKKSFKKHKDTVDDIMSEIGQLQIFKSGDVPLEDLLARPDIPENATILQDFRQGVKSGDITSPVSSPCTPSSPYYISCPSNIRPQPSPPSSLLSRYPSFLRDPENCSDVREKIRSRPLFMAVLYHPLSKLRWTFIPVRLRERLLWPTAFFNTALMNPYARISYQSPLLRRMRNCPPISSLKLTKTPSVKASPLRRPGTAILVCPRLSALRERLPICLRNSFLPPGRKIPSAMDGSDSTVLFCKAFLSSYGLVSFGDDIQLFPPNW</sequence>
<feature type="region of interest" description="Disordered" evidence="1">
    <location>
        <begin position="1"/>
        <end position="50"/>
    </location>
</feature>
<keyword evidence="3" id="KW-1185">Reference proteome</keyword>
<dbReference type="EMBL" id="LN891158">
    <property type="protein sequence ID" value="CUS07953.1"/>
    <property type="molecule type" value="Genomic_DNA"/>
</dbReference>
<evidence type="ECO:0000256" key="1">
    <source>
        <dbReference type="SAM" id="MobiDB-lite"/>
    </source>
</evidence>
<reference evidence="2" key="1">
    <citation type="submission" date="2015-10" db="EMBL/GenBank/DDBJ databases">
        <authorList>
            <person name="Regsiter A."/>
            <person name="william w."/>
        </authorList>
    </citation>
    <scope>NUCLEOTIDE SEQUENCE</scope>
    <source>
        <strain evidence="2">Montdore</strain>
    </source>
</reference>
<evidence type="ECO:0000313" key="2">
    <source>
        <dbReference type="EMBL" id="CUS07953.1"/>
    </source>
</evidence>
<dbReference type="Proteomes" id="UP001412239">
    <property type="component" value="Unassembled WGS sequence"/>
</dbReference>
<organism evidence="2 3">
    <name type="scientific">Tuber aestivum</name>
    <name type="common">summer truffle</name>
    <dbReference type="NCBI Taxonomy" id="59557"/>
    <lineage>
        <taxon>Eukaryota</taxon>
        <taxon>Fungi</taxon>
        <taxon>Dikarya</taxon>
        <taxon>Ascomycota</taxon>
        <taxon>Pezizomycotina</taxon>
        <taxon>Pezizomycetes</taxon>
        <taxon>Pezizales</taxon>
        <taxon>Tuberaceae</taxon>
        <taxon>Tuber</taxon>
    </lineage>
</organism>
<dbReference type="AlphaFoldDB" id="A0A292PN92"/>
<accession>A0A292PN92</accession>